<dbReference type="PANTHER" id="PTHR47510">
    <property type="entry name" value="REVERSE TRANSCRIPTASE DOMAIN-CONTAINING PROTEIN"/>
    <property type="match status" value="1"/>
</dbReference>
<proteinExistence type="predicted"/>
<evidence type="ECO:0000313" key="3">
    <source>
        <dbReference type="Proteomes" id="UP000499080"/>
    </source>
</evidence>
<accession>A0A4Y2SE08</accession>
<protein>
    <submittedName>
        <fullName evidence="1">Uncharacterized protein</fullName>
    </submittedName>
</protein>
<dbReference type="EMBL" id="BGPR01020809">
    <property type="protein sequence ID" value="GBN85503.1"/>
    <property type="molecule type" value="Genomic_DNA"/>
</dbReference>
<evidence type="ECO:0000313" key="1">
    <source>
        <dbReference type="EMBL" id="GBN85475.1"/>
    </source>
</evidence>
<sequence>MVLISQTTLWRYLLTRNVSSHSSVLSLIQVDRISKQMGPEGIARQPELQEPNLPEELVKANLKPEKDLISEPKKFWSHFKKDKNNNHLPGKLYYNDKCFINDIGIADYFCSVFELSTEYDSNDDVAFNCFGVFVGIDTVTYDDVGMVVKELKSTSTIGIDNIPLLIIKGCDEFLVYPLLALFSLSLKTNTFPHAWKLTKIVPVFKPAGVVSPKLSRILLDKGAVSPPLAWIKKFEPIVTQDPMTIRKYLGKKSNSKRFAPIKRIPISTLSSLKDNPSACTDCFKYACAWRI</sequence>
<name>A0A4Y2SE08_ARAVE</name>
<dbReference type="Proteomes" id="UP000499080">
    <property type="component" value="Unassembled WGS sequence"/>
</dbReference>
<keyword evidence="3" id="KW-1185">Reference proteome</keyword>
<reference evidence="1 3" key="1">
    <citation type="journal article" date="2019" name="Sci. Rep.">
        <title>Orb-weaving spider Araneus ventricosus genome elucidates the spidroin gene catalogue.</title>
        <authorList>
            <person name="Kono N."/>
            <person name="Nakamura H."/>
            <person name="Ohtoshi R."/>
            <person name="Moran D.A.P."/>
            <person name="Shinohara A."/>
            <person name="Yoshida Y."/>
            <person name="Fujiwara M."/>
            <person name="Mori M."/>
            <person name="Tomita M."/>
            <person name="Arakawa K."/>
        </authorList>
    </citation>
    <scope>NUCLEOTIDE SEQUENCE [LARGE SCALE GENOMIC DNA]</scope>
</reference>
<evidence type="ECO:0000313" key="2">
    <source>
        <dbReference type="EMBL" id="GBN85503.1"/>
    </source>
</evidence>
<dbReference type="PANTHER" id="PTHR47510:SF3">
    <property type="entry name" value="ENDO_EXONUCLEASE_PHOSPHATASE DOMAIN-CONTAINING PROTEIN"/>
    <property type="match status" value="1"/>
</dbReference>
<comment type="caution">
    <text evidence="1">The sequence shown here is derived from an EMBL/GenBank/DDBJ whole genome shotgun (WGS) entry which is preliminary data.</text>
</comment>
<dbReference type="EMBL" id="BGPR01020792">
    <property type="protein sequence ID" value="GBN85475.1"/>
    <property type="molecule type" value="Genomic_DNA"/>
</dbReference>
<dbReference type="OrthoDB" id="6571269at2759"/>
<gene>
    <name evidence="1" type="ORF">AVEN_206608_1</name>
    <name evidence="2" type="ORF">AVEN_44330_1</name>
</gene>
<dbReference type="AlphaFoldDB" id="A0A4Y2SE08"/>
<organism evidence="1 3">
    <name type="scientific">Araneus ventricosus</name>
    <name type="common">Orbweaver spider</name>
    <name type="synonym">Epeira ventricosa</name>
    <dbReference type="NCBI Taxonomy" id="182803"/>
    <lineage>
        <taxon>Eukaryota</taxon>
        <taxon>Metazoa</taxon>
        <taxon>Ecdysozoa</taxon>
        <taxon>Arthropoda</taxon>
        <taxon>Chelicerata</taxon>
        <taxon>Arachnida</taxon>
        <taxon>Araneae</taxon>
        <taxon>Araneomorphae</taxon>
        <taxon>Entelegynae</taxon>
        <taxon>Araneoidea</taxon>
        <taxon>Araneidae</taxon>
        <taxon>Araneus</taxon>
    </lineage>
</organism>